<evidence type="ECO:0000259" key="4">
    <source>
        <dbReference type="PROSITE" id="PS51140"/>
    </source>
</evidence>
<dbReference type="Ensembl" id="ENSSLUT00000047274.1">
    <property type="protein sequence ID" value="ENSSLUP00000045851.1"/>
    <property type="gene ID" value="ENSSLUG00000020202.1"/>
</dbReference>
<feature type="domain" description="Smr" evidence="3">
    <location>
        <begin position="1419"/>
        <end position="1498"/>
    </location>
</feature>
<dbReference type="SMART" id="SM00463">
    <property type="entry name" value="SMR"/>
    <property type="match status" value="1"/>
</dbReference>
<dbReference type="Pfam" id="PF25125">
    <property type="entry name" value="DUF7817"/>
    <property type="match status" value="1"/>
</dbReference>
<dbReference type="SUPFAM" id="SSF160443">
    <property type="entry name" value="SMR domain-like"/>
    <property type="match status" value="1"/>
</dbReference>
<gene>
    <name evidence="5" type="primary">n4bp2</name>
</gene>
<dbReference type="InterPro" id="IPR052772">
    <property type="entry name" value="Endo/PolyKinase_Domain-Protein"/>
</dbReference>
<dbReference type="GO" id="GO:0004519">
    <property type="term" value="F:endonuclease activity"/>
    <property type="evidence" value="ECO:0007669"/>
    <property type="project" value="TreeGrafter"/>
</dbReference>
<feature type="compositionally biased region" description="Acidic residues" evidence="2">
    <location>
        <begin position="919"/>
        <end position="934"/>
    </location>
</feature>
<feature type="compositionally biased region" description="Basic and acidic residues" evidence="2">
    <location>
        <begin position="685"/>
        <end position="697"/>
    </location>
</feature>
<feature type="region of interest" description="Disordered" evidence="2">
    <location>
        <begin position="1297"/>
        <end position="1353"/>
    </location>
</feature>
<name>A0A8C9ZX08_SANLU</name>
<dbReference type="InterPro" id="IPR036063">
    <property type="entry name" value="Smr_dom_sf"/>
</dbReference>
<dbReference type="InterPro" id="IPR056718">
    <property type="entry name" value="DUF7816"/>
</dbReference>
<dbReference type="PANTHER" id="PTHR46535:SF1">
    <property type="entry name" value="NEDD4-BINDING PROTEIN 2"/>
    <property type="match status" value="1"/>
</dbReference>
<dbReference type="InterPro" id="IPR009060">
    <property type="entry name" value="UBA-like_sf"/>
</dbReference>
<feature type="region of interest" description="Disordered" evidence="2">
    <location>
        <begin position="1"/>
        <end position="28"/>
    </location>
</feature>
<dbReference type="GO" id="GO:0043130">
    <property type="term" value="F:ubiquitin binding"/>
    <property type="evidence" value="ECO:0007669"/>
    <property type="project" value="InterPro"/>
</dbReference>
<reference evidence="5" key="1">
    <citation type="submission" date="2025-08" db="UniProtKB">
        <authorList>
            <consortium name="Ensembl"/>
        </authorList>
    </citation>
    <scope>IDENTIFICATION</scope>
</reference>
<evidence type="ECO:0000256" key="2">
    <source>
        <dbReference type="SAM" id="MobiDB-lite"/>
    </source>
</evidence>
<dbReference type="InterPro" id="IPR041801">
    <property type="entry name" value="N4BP2_CUE"/>
</dbReference>
<dbReference type="Gene3D" id="3.40.50.300">
    <property type="entry name" value="P-loop containing nucleotide triphosphate hydrolases"/>
    <property type="match status" value="1"/>
</dbReference>
<dbReference type="SUPFAM" id="SSF46934">
    <property type="entry name" value="UBA-like"/>
    <property type="match status" value="1"/>
</dbReference>
<dbReference type="SUPFAM" id="SSF52540">
    <property type="entry name" value="P-loop containing nucleoside triphosphate hydrolases"/>
    <property type="match status" value="1"/>
</dbReference>
<keyword evidence="6" id="KW-1185">Reference proteome</keyword>
<dbReference type="SMART" id="SM00546">
    <property type="entry name" value="CUE"/>
    <property type="match status" value="1"/>
</dbReference>
<dbReference type="Gene3D" id="1.10.8.10">
    <property type="entry name" value="DNA helicase RuvA subunit, C-terminal domain"/>
    <property type="match status" value="1"/>
</dbReference>
<evidence type="ECO:0000313" key="6">
    <source>
        <dbReference type="Proteomes" id="UP000694568"/>
    </source>
</evidence>
<dbReference type="PANTHER" id="PTHR46535">
    <property type="entry name" value="NEDD4-BINDING PROTEIN 2"/>
    <property type="match status" value="1"/>
</dbReference>
<dbReference type="Pfam" id="PF25124">
    <property type="entry name" value="DUF7816"/>
    <property type="match status" value="1"/>
</dbReference>
<dbReference type="Proteomes" id="UP000694568">
    <property type="component" value="Unplaced"/>
</dbReference>
<dbReference type="SMART" id="SM01162">
    <property type="entry name" value="DUF1771"/>
    <property type="match status" value="1"/>
</dbReference>
<feature type="compositionally biased region" description="Basic and acidic residues" evidence="2">
    <location>
        <begin position="1033"/>
        <end position="1047"/>
    </location>
</feature>
<feature type="coiled-coil region" evidence="1">
    <location>
        <begin position="1077"/>
        <end position="1114"/>
    </location>
</feature>
<feature type="domain" description="CUE" evidence="4">
    <location>
        <begin position="49"/>
        <end position="92"/>
    </location>
</feature>
<feature type="region of interest" description="Disordered" evidence="2">
    <location>
        <begin position="118"/>
        <end position="141"/>
    </location>
</feature>
<dbReference type="Pfam" id="PF25126">
    <property type="entry name" value="DUF7818"/>
    <property type="match status" value="1"/>
</dbReference>
<dbReference type="Pfam" id="PF13671">
    <property type="entry name" value="AAA_33"/>
    <property type="match status" value="1"/>
</dbReference>
<sequence length="1498" mass="166866">MPRRKKNGQSPARVPGGPPEGGNLGHNTGYRLPQEFDSAMANNFPSSSVKERIVKSMQEMFSHLDPEVIYIVLSECDFKVEHAMDSLLELSVAAEGAAPIPSPVSGFERTAAALLSPHHFSESRPDADSSKPPQLPCSPPSSNILTEELDLLVDQELETLTAQQDDSQYLSVGTSLSSFPPPPFQQQVLPELLQSSLQPGSRGPSVEQQGLVGSLVEHISGASSPLDNLSTWEDKIVEEQQSVDFTHLMKETPADKLKPPLDLAASGRPSAFQVYKKQDPSHTLSDKAGLVPSKPLGYMPWNLQAPVFSPRIHGKQGPVFLTPVAQTPSNWPGQPRHASPWLSQGPVSQAPLKPSATIPKSWALPAAPHSPAHSRLRLVGKVLVLLRGAPGSGKSTLARAFLEHNPGGVRLSTDDYFTRNGVYQFDPAALGEAHEWNHKQAKEAFERGANPIIIDNTNMQSWEMRPYVAQALKHGYKVLFREPDTWWKNKPKELERRTTHNVPVEKIRRMLNGYERFITVQGIMGSQMPEIKQRVPLENRSSQPVSSETPCPDLVGQPELAEGCMKSRPQLYSSLPDVSSIGRSSEVGMMEGSTHKSTESLNFHPTGRLTENPVMSDGDDDMDLGELDSELDAKLDMNQRIPDCIVESVMSEDNRGDEMPVAFSESIAQRVRRERPSRRNNCTENGRETRVEADGSHISEMCQSPVCDGSVEAESSSFSGGSQERKQRQGRRSGKQCKLALTFTQNCPASSPNTLECPNLNTSKSEAHLQPSSPLPMVDTGSPTQTEPQDFALLWRLNRQDDAVVTACSHHSDITVLSGDSSRFVPELSTAVSAAIAVHPSGHRVVPYRVVHEKGTQVEEKELGATQNRLESLRILSRHFKLVSFDTLEDLYDKCYQDLEWTTNLLLDSGERFFRDDDGEKEEEEDGAGGEDEQNTSSPCGALGEPVGTRLRPDVLDEHHPEVWPKGEPIGFEEVTQQATFGTVRESDESSKNTDMLSFGGAAVPVRKKYHPDTTSHLKSSPQRELSLPHAVNEGDRWGDTEHKGTSEADLEGGAWGGSLDDGVIIEESRVEIDEEIASMDEVHRLLQAELEEMERDQKQAEEEKTEMRHMEERRSTHLDIQTVELKLPTELALQLTELFGPVGVDPATCSTDDYVVQMDLQLAKLLHQKWKKTIQEKQKKATLSSHFFQENWTQPLNNQPEAHGQMPFMDHWNVSRPHVSLRDIIKEQQALQKNEEKTRQSCADLDRRDGATLMKENQLYSLFPAIDRHFLQDIFRDHNYSLTQTELFLHSLLDQEPCQDSGRPRGSSIHPPQSSQQGEGEGIHKHKQKPPELTVPDYQDTEDPEYEDFRAEASQQKSRQLECFSKAAEAFKQGRKDVASFYAQQGHLHGQRMREANHRAAVQIFKRVNSSLLPSNILDLHGLHVDEALKHLAEVLQDKTTDCEQGLCRPQLSVITGRGNHSQGGVARIRPAVIDYLNTKHYRFTEPKPGLVLVSLM</sequence>
<dbReference type="PROSITE" id="PS51140">
    <property type="entry name" value="CUE"/>
    <property type="match status" value="1"/>
</dbReference>
<dbReference type="GO" id="GO:0005634">
    <property type="term" value="C:nucleus"/>
    <property type="evidence" value="ECO:0007669"/>
    <property type="project" value="TreeGrafter"/>
</dbReference>
<proteinExistence type="predicted"/>
<feature type="region of interest" description="Disordered" evidence="2">
    <location>
        <begin position="596"/>
        <end position="616"/>
    </location>
</feature>
<accession>A0A8C9ZX08</accession>
<organism evidence="5 6">
    <name type="scientific">Sander lucioperca</name>
    <name type="common">Pike-perch</name>
    <name type="synonym">Perca lucioperca</name>
    <dbReference type="NCBI Taxonomy" id="283035"/>
    <lineage>
        <taxon>Eukaryota</taxon>
        <taxon>Metazoa</taxon>
        <taxon>Chordata</taxon>
        <taxon>Craniata</taxon>
        <taxon>Vertebrata</taxon>
        <taxon>Euteleostomi</taxon>
        <taxon>Actinopterygii</taxon>
        <taxon>Neopterygii</taxon>
        <taxon>Teleostei</taxon>
        <taxon>Neoteleostei</taxon>
        <taxon>Acanthomorphata</taxon>
        <taxon>Eupercaria</taxon>
        <taxon>Perciformes</taxon>
        <taxon>Percoidei</taxon>
        <taxon>Percidae</taxon>
        <taxon>Luciopercinae</taxon>
        <taxon>Sander</taxon>
    </lineage>
</organism>
<protein>
    <submittedName>
        <fullName evidence="5">NEDD4 binding protein 2</fullName>
    </submittedName>
</protein>
<dbReference type="Pfam" id="PF01713">
    <property type="entry name" value="Smr"/>
    <property type="match status" value="1"/>
</dbReference>
<dbReference type="InterPro" id="IPR003892">
    <property type="entry name" value="CUE"/>
</dbReference>
<evidence type="ECO:0000259" key="3">
    <source>
        <dbReference type="PROSITE" id="PS50828"/>
    </source>
</evidence>
<dbReference type="Gene3D" id="3.30.1370.110">
    <property type="match status" value="1"/>
</dbReference>
<dbReference type="InterPro" id="IPR013899">
    <property type="entry name" value="DUF1771"/>
</dbReference>
<feature type="region of interest" description="Disordered" evidence="2">
    <location>
        <begin position="670"/>
        <end position="735"/>
    </location>
</feature>
<dbReference type="InterPro" id="IPR027417">
    <property type="entry name" value="P-loop_NTPase"/>
</dbReference>
<feature type="region of interest" description="Disordered" evidence="2">
    <location>
        <begin position="762"/>
        <end position="785"/>
    </location>
</feature>
<reference evidence="5" key="2">
    <citation type="submission" date="2025-09" db="UniProtKB">
        <authorList>
            <consortium name="Ensembl"/>
        </authorList>
    </citation>
    <scope>IDENTIFICATION</scope>
</reference>
<feature type="compositionally biased region" description="Basic and acidic residues" evidence="2">
    <location>
        <begin position="119"/>
        <end position="129"/>
    </location>
</feature>
<dbReference type="PROSITE" id="PS50828">
    <property type="entry name" value="SMR"/>
    <property type="match status" value="1"/>
</dbReference>
<feature type="region of interest" description="Disordered" evidence="2">
    <location>
        <begin position="1012"/>
        <end position="1056"/>
    </location>
</feature>
<evidence type="ECO:0000256" key="1">
    <source>
        <dbReference type="SAM" id="Coils"/>
    </source>
</evidence>
<keyword evidence="1" id="KW-0175">Coiled coil</keyword>
<dbReference type="GeneTree" id="ENSGT00940000164462"/>
<dbReference type="CDD" id="cd14279">
    <property type="entry name" value="CUE"/>
    <property type="match status" value="1"/>
</dbReference>
<dbReference type="InterPro" id="IPR056719">
    <property type="entry name" value="DUF7817"/>
</dbReference>
<feature type="region of interest" description="Disordered" evidence="2">
    <location>
        <begin position="918"/>
        <end position="949"/>
    </location>
</feature>
<dbReference type="InterPro" id="IPR056720">
    <property type="entry name" value="DUF7818"/>
</dbReference>
<dbReference type="InterPro" id="IPR002625">
    <property type="entry name" value="Smr_dom"/>
</dbReference>
<evidence type="ECO:0000313" key="5">
    <source>
        <dbReference type="Ensembl" id="ENSSLUP00000045851.1"/>
    </source>
</evidence>
<dbReference type="CDD" id="cd14365">
    <property type="entry name" value="CUE_N4BP2"/>
    <property type="match status" value="1"/>
</dbReference>
<dbReference type="Pfam" id="PF08590">
    <property type="entry name" value="DUF1771"/>
    <property type="match status" value="1"/>
</dbReference>